<feature type="region of interest" description="Disordered" evidence="2">
    <location>
        <begin position="39"/>
        <end position="83"/>
    </location>
</feature>
<proteinExistence type="predicted"/>
<dbReference type="Gene3D" id="3.30.40.10">
    <property type="entry name" value="Zinc/RING finger domain, C3HC4 (zinc finger)"/>
    <property type="match status" value="1"/>
</dbReference>
<dbReference type="SMART" id="SM00184">
    <property type="entry name" value="RING"/>
    <property type="match status" value="1"/>
</dbReference>
<evidence type="ECO:0000313" key="5">
    <source>
        <dbReference type="Proteomes" id="UP001396334"/>
    </source>
</evidence>
<dbReference type="PANTHER" id="PTHR46629">
    <property type="entry name" value="OS01G0917900 PROTEIN"/>
    <property type="match status" value="1"/>
</dbReference>
<dbReference type="InterPro" id="IPR001841">
    <property type="entry name" value="Znf_RING"/>
</dbReference>
<evidence type="ECO:0000313" key="4">
    <source>
        <dbReference type="EMBL" id="KAK9014483.1"/>
    </source>
</evidence>
<accession>A0ABR2RNV1</accession>
<comment type="caution">
    <text evidence="4">The sequence shown here is derived from an EMBL/GenBank/DDBJ whole genome shotgun (WGS) entry which is preliminary data.</text>
</comment>
<sequence length="149" mass="15951">MDGVDKQRRGRSFRERLGFKVICCFGSTTLSLGDEEQVAATDSVHDSDPGLASSAGPPLVEVNGGGREEEADEKGKGTSVETGSDSICCVCMERKKGAALIPCGHTFCSACSRLLWVNRGLCPLCNRSILDVLDISPCSHSIRQILDIF</sequence>
<keyword evidence="1" id="KW-0479">Metal-binding</keyword>
<keyword evidence="1" id="KW-0862">Zinc</keyword>
<keyword evidence="1" id="KW-0863">Zinc-finger</keyword>
<protein>
    <recommendedName>
        <fullName evidence="3">RING-type domain-containing protein</fullName>
    </recommendedName>
</protein>
<dbReference type="SUPFAM" id="SSF57850">
    <property type="entry name" value="RING/U-box"/>
    <property type="match status" value="1"/>
</dbReference>
<dbReference type="EMBL" id="JBBPBN010000021">
    <property type="protein sequence ID" value="KAK9014483.1"/>
    <property type="molecule type" value="Genomic_DNA"/>
</dbReference>
<dbReference type="Proteomes" id="UP001396334">
    <property type="component" value="Unassembled WGS sequence"/>
</dbReference>
<organism evidence="4 5">
    <name type="scientific">Hibiscus sabdariffa</name>
    <name type="common">roselle</name>
    <dbReference type="NCBI Taxonomy" id="183260"/>
    <lineage>
        <taxon>Eukaryota</taxon>
        <taxon>Viridiplantae</taxon>
        <taxon>Streptophyta</taxon>
        <taxon>Embryophyta</taxon>
        <taxon>Tracheophyta</taxon>
        <taxon>Spermatophyta</taxon>
        <taxon>Magnoliopsida</taxon>
        <taxon>eudicotyledons</taxon>
        <taxon>Gunneridae</taxon>
        <taxon>Pentapetalae</taxon>
        <taxon>rosids</taxon>
        <taxon>malvids</taxon>
        <taxon>Malvales</taxon>
        <taxon>Malvaceae</taxon>
        <taxon>Malvoideae</taxon>
        <taxon>Hibiscus</taxon>
    </lineage>
</organism>
<dbReference type="PROSITE" id="PS50089">
    <property type="entry name" value="ZF_RING_2"/>
    <property type="match status" value="1"/>
</dbReference>
<evidence type="ECO:0000259" key="3">
    <source>
        <dbReference type="PROSITE" id="PS50089"/>
    </source>
</evidence>
<feature type="domain" description="RING-type" evidence="3">
    <location>
        <begin position="88"/>
        <end position="126"/>
    </location>
</feature>
<gene>
    <name evidence="4" type="ORF">V6N11_005639</name>
</gene>
<keyword evidence="5" id="KW-1185">Reference proteome</keyword>
<evidence type="ECO:0000256" key="2">
    <source>
        <dbReference type="SAM" id="MobiDB-lite"/>
    </source>
</evidence>
<dbReference type="Pfam" id="PF13920">
    <property type="entry name" value="zf-C3HC4_3"/>
    <property type="match status" value="1"/>
</dbReference>
<name>A0ABR2RNV1_9ROSI</name>
<evidence type="ECO:0000256" key="1">
    <source>
        <dbReference type="PROSITE-ProRule" id="PRU00175"/>
    </source>
</evidence>
<dbReference type="InterPro" id="IPR013083">
    <property type="entry name" value="Znf_RING/FYVE/PHD"/>
</dbReference>
<reference evidence="4 5" key="1">
    <citation type="journal article" date="2024" name="G3 (Bethesda)">
        <title>Genome assembly of Hibiscus sabdariffa L. provides insights into metabolisms of medicinal natural products.</title>
        <authorList>
            <person name="Kim T."/>
        </authorList>
    </citation>
    <scope>NUCLEOTIDE SEQUENCE [LARGE SCALE GENOMIC DNA]</scope>
    <source>
        <strain evidence="4">TK-2024</strain>
        <tissue evidence="4">Old leaves</tissue>
    </source>
</reference>